<dbReference type="Pfam" id="PF00389">
    <property type="entry name" value="2-Hacid_dh"/>
    <property type="match status" value="1"/>
</dbReference>
<dbReference type="Proteomes" id="UP000199274">
    <property type="component" value="Unassembled WGS sequence"/>
</dbReference>
<organism evidence="6 7">
    <name type="scientific">Flavobacterium omnivorum</name>
    <dbReference type="NCBI Taxonomy" id="178355"/>
    <lineage>
        <taxon>Bacteria</taxon>
        <taxon>Pseudomonadati</taxon>
        <taxon>Bacteroidota</taxon>
        <taxon>Flavobacteriia</taxon>
        <taxon>Flavobacteriales</taxon>
        <taxon>Flavobacteriaceae</taxon>
        <taxon>Flavobacterium</taxon>
    </lineage>
</organism>
<evidence type="ECO:0000259" key="4">
    <source>
        <dbReference type="Pfam" id="PF00389"/>
    </source>
</evidence>
<feature type="domain" description="D-isomer specific 2-hydroxyacid dehydrogenase catalytic" evidence="4">
    <location>
        <begin position="15"/>
        <end position="329"/>
    </location>
</feature>
<dbReference type="EMBL" id="FNDB01000005">
    <property type="protein sequence ID" value="SDH21807.1"/>
    <property type="molecule type" value="Genomic_DNA"/>
</dbReference>
<dbReference type="SUPFAM" id="SSF52283">
    <property type="entry name" value="Formate/glycerate dehydrogenase catalytic domain-like"/>
    <property type="match status" value="1"/>
</dbReference>
<dbReference type="InterPro" id="IPR029752">
    <property type="entry name" value="D-isomer_DH_CS1"/>
</dbReference>
<sequence>MKVLVYSIFGFDKPFMEKAAHGNHELVFSEEHLDENTADLAKGFDAVSVSTSDVASAAVLQKLYAYGVKYIALRAVRSDLIDLPRAKSLAMKVANAPTYSPYSVAEHAVCLLLALNRKLILGQRLMHIGDYRMDHLVGFDLHGKTVGIIGTGAIGAAFARIMHGFGCKILAFDAIENKELLAEIPLSYGSFEDVCAVSDVVSVHAQWNDSSKQMFDKASFSTLKKGMIFINTAHGAFVNTEDLIEAIENKTIAAVGLDVYDKEHALFYQDHTESPITDPLFLKLRSYPNVLITGHQGFFTKETLAGIANITIANLNAWAYNGTSENEINEK</sequence>
<dbReference type="Gene3D" id="3.40.50.720">
    <property type="entry name" value="NAD(P)-binding Rossmann-like Domain"/>
    <property type="match status" value="2"/>
</dbReference>
<dbReference type="OrthoDB" id="9777288at2"/>
<reference evidence="7" key="1">
    <citation type="submission" date="2016-10" db="EMBL/GenBank/DDBJ databases">
        <authorList>
            <person name="Varghese N."/>
            <person name="Submissions S."/>
        </authorList>
    </citation>
    <scope>NUCLEOTIDE SEQUENCE [LARGE SCALE GENOMIC DNA]</scope>
    <source>
        <strain evidence="7">CGMCC 1.2747</strain>
    </source>
</reference>
<keyword evidence="3" id="KW-0560">Oxidoreductase</keyword>
<dbReference type="SUPFAM" id="SSF51735">
    <property type="entry name" value="NAD(P)-binding Rossmann-fold domains"/>
    <property type="match status" value="1"/>
</dbReference>
<evidence type="ECO:0000313" key="6">
    <source>
        <dbReference type="EMBL" id="SDH21807.1"/>
    </source>
</evidence>
<keyword evidence="2" id="KW-0520">NAD</keyword>
<dbReference type="InterPro" id="IPR006139">
    <property type="entry name" value="D-isomer_2_OHA_DH_cat_dom"/>
</dbReference>
<dbReference type="STRING" id="178355.SAMN04488062_10578"/>
<evidence type="ECO:0000256" key="3">
    <source>
        <dbReference type="RuleBase" id="RU003719"/>
    </source>
</evidence>
<feature type="domain" description="D-isomer specific 2-hydroxyacid dehydrogenase NAD-binding" evidence="5">
    <location>
        <begin position="110"/>
        <end position="297"/>
    </location>
</feature>
<dbReference type="InterPro" id="IPR036291">
    <property type="entry name" value="NAD(P)-bd_dom_sf"/>
</dbReference>
<dbReference type="InterPro" id="IPR006140">
    <property type="entry name" value="D-isomer_DH_NAD-bd"/>
</dbReference>
<comment type="similarity">
    <text evidence="1 3">Belongs to the D-isomer specific 2-hydroxyacid dehydrogenase family.</text>
</comment>
<proteinExistence type="inferred from homology"/>
<dbReference type="AlphaFoldDB" id="A0A1G8ALM3"/>
<keyword evidence="7" id="KW-1185">Reference proteome</keyword>
<accession>A0A1G8ALM3</accession>
<dbReference type="PANTHER" id="PTHR43026:SF1">
    <property type="entry name" value="2-HYDROXYACID DEHYDROGENASE HOMOLOG 1-RELATED"/>
    <property type="match status" value="1"/>
</dbReference>
<dbReference type="PANTHER" id="PTHR43026">
    <property type="entry name" value="2-HYDROXYACID DEHYDROGENASE HOMOLOG 1-RELATED"/>
    <property type="match status" value="1"/>
</dbReference>
<dbReference type="Pfam" id="PF02826">
    <property type="entry name" value="2-Hacid_dh_C"/>
    <property type="match status" value="1"/>
</dbReference>
<dbReference type="GO" id="GO:0051287">
    <property type="term" value="F:NAD binding"/>
    <property type="evidence" value="ECO:0007669"/>
    <property type="project" value="InterPro"/>
</dbReference>
<dbReference type="PROSITE" id="PS00065">
    <property type="entry name" value="D_2_HYDROXYACID_DH_1"/>
    <property type="match status" value="1"/>
</dbReference>
<name>A0A1G8ALM3_9FLAO</name>
<evidence type="ECO:0000313" key="7">
    <source>
        <dbReference type="Proteomes" id="UP000199274"/>
    </source>
</evidence>
<evidence type="ECO:0000259" key="5">
    <source>
        <dbReference type="Pfam" id="PF02826"/>
    </source>
</evidence>
<gene>
    <name evidence="6" type="ORF">SAMN04488062_10578</name>
</gene>
<protein>
    <submittedName>
        <fullName evidence="6">D-lactate dehydrogenase</fullName>
    </submittedName>
</protein>
<evidence type="ECO:0000256" key="1">
    <source>
        <dbReference type="ARBA" id="ARBA00005854"/>
    </source>
</evidence>
<dbReference type="GO" id="GO:0008720">
    <property type="term" value="F:D-lactate dehydrogenase (NAD+) activity"/>
    <property type="evidence" value="ECO:0007669"/>
    <property type="project" value="TreeGrafter"/>
</dbReference>
<dbReference type="InterPro" id="IPR058205">
    <property type="entry name" value="D-LDH-like"/>
</dbReference>
<dbReference type="RefSeq" id="WP_091257001.1">
    <property type="nucleotide sequence ID" value="NZ_FNDB01000005.1"/>
</dbReference>
<evidence type="ECO:0000256" key="2">
    <source>
        <dbReference type="ARBA" id="ARBA00023027"/>
    </source>
</evidence>